<comment type="caution">
    <text evidence="2">The sequence shown here is derived from an EMBL/GenBank/DDBJ whole genome shotgun (WGS) entry which is preliminary data.</text>
</comment>
<feature type="compositionally biased region" description="Polar residues" evidence="1">
    <location>
        <begin position="58"/>
        <end position="67"/>
    </location>
</feature>
<evidence type="ECO:0000313" key="2">
    <source>
        <dbReference type="EMBL" id="PJZ25309.1"/>
    </source>
</evidence>
<dbReference type="OrthoDB" id="331580at2"/>
<dbReference type="Proteomes" id="UP000232196">
    <property type="component" value="Unassembled WGS sequence"/>
</dbReference>
<organism evidence="2 3">
    <name type="scientific">Leptospira hartskeerlii</name>
    <dbReference type="NCBI Taxonomy" id="2023177"/>
    <lineage>
        <taxon>Bacteria</taxon>
        <taxon>Pseudomonadati</taxon>
        <taxon>Spirochaetota</taxon>
        <taxon>Spirochaetia</taxon>
        <taxon>Leptospirales</taxon>
        <taxon>Leptospiraceae</taxon>
        <taxon>Leptospira</taxon>
    </lineage>
</organism>
<feature type="region of interest" description="Disordered" evidence="1">
    <location>
        <begin position="58"/>
        <end position="79"/>
    </location>
</feature>
<evidence type="ECO:0000256" key="1">
    <source>
        <dbReference type="SAM" id="MobiDB-lite"/>
    </source>
</evidence>
<dbReference type="AlphaFoldDB" id="A0A2M9XCH9"/>
<evidence type="ECO:0000313" key="3">
    <source>
        <dbReference type="Proteomes" id="UP000232196"/>
    </source>
</evidence>
<dbReference type="EMBL" id="NPDN01000005">
    <property type="protein sequence ID" value="PJZ25309.1"/>
    <property type="molecule type" value="Genomic_DNA"/>
</dbReference>
<protein>
    <submittedName>
        <fullName evidence="2">Uncharacterized protein</fullName>
    </submittedName>
</protein>
<reference evidence="2 3" key="1">
    <citation type="submission" date="2017-07" db="EMBL/GenBank/DDBJ databases">
        <title>Leptospira spp. isolated from tropical soils.</title>
        <authorList>
            <person name="Thibeaux R."/>
            <person name="Iraola G."/>
            <person name="Ferres I."/>
            <person name="Bierque E."/>
            <person name="Girault D."/>
            <person name="Soupe-Gilbert M.-E."/>
            <person name="Picardeau M."/>
            <person name="Goarant C."/>
        </authorList>
    </citation>
    <scope>NUCLEOTIDE SEQUENCE [LARGE SCALE GENOMIC DNA]</scope>
    <source>
        <strain evidence="2 3">MCA1-C-A1</strain>
    </source>
</reference>
<dbReference type="RefSeq" id="WP_100706658.1">
    <property type="nucleotide sequence ID" value="NZ_NPDN01000005.1"/>
</dbReference>
<accession>A0A2M9XCH9</accession>
<name>A0A2M9XCH9_9LEPT</name>
<proteinExistence type="predicted"/>
<keyword evidence="3" id="KW-1185">Reference proteome</keyword>
<sequence length="79" mass="9468">MKTMQELSSNTDLALRFRNYVILLDRLMREVEEELQQNQSVRNEWSEWHSNWKNAWLSPTGNSPSSNLKERFSVKRRLG</sequence>
<gene>
    <name evidence="2" type="ORF">CH357_10260</name>
</gene>